<gene>
    <name evidence="1" type="ORF">BK658_28195</name>
</gene>
<proteinExistence type="predicted"/>
<reference evidence="1 2" key="1">
    <citation type="submission" date="2016-10" db="EMBL/GenBank/DDBJ databases">
        <title>Comparative genome analysis of multiple Pseudomonas spp. focuses on biocontrol and plant growth promoting traits.</title>
        <authorList>
            <person name="Tao X.-Y."/>
            <person name="Taylor C.G."/>
        </authorList>
    </citation>
    <scope>NUCLEOTIDE SEQUENCE [LARGE SCALE GENOMIC DNA]</scope>
    <source>
        <strain evidence="1 2">37D10</strain>
    </source>
</reference>
<comment type="caution">
    <text evidence="1">The sequence shown here is derived from an EMBL/GenBank/DDBJ whole genome shotgun (WGS) entry which is preliminary data.</text>
</comment>
<dbReference type="EMBL" id="MOBI01000044">
    <property type="protein sequence ID" value="ROM89395.1"/>
    <property type="molecule type" value="Genomic_DNA"/>
</dbReference>
<evidence type="ECO:0000313" key="2">
    <source>
        <dbReference type="Proteomes" id="UP000284684"/>
    </source>
</evidence>
<name>A0A423GIJ4_9PSED</name>
<organism evidence="1 2">
    <name type="scientific">Pseudomonas brassicacearum</name>
    <dbReference type="NCBI Taxonomy" id="930166"/>
    <lineage>
        <taxon>Bacteria</taxon>
        <taxon>Pseudomonadati</taxon>
        <taxon>Pseudomonadota</taxon>
        <taxon>Gammaproteobacteria</taxon>
        <taxon>Pseudomonadales</taxon>
        <taxon>Pseudomonadaceae</taxon>
        <taxon>Pseudomonas</taxon>
    </lineage>
</organism>
<evidence type="ECO:0000313" key="1">
    <source>
        <dbReference type="EMBL" id="ROM89395.1"/>
    </source>
</evidence>
<dbReference type="AlphaFoldDB" id="A0A423GIJ4"/>
<protein>
    <submittedName>
        <fullName evidence="1">Uncharacterized protein</fullName>
    </submittedName>
</protein>
<sequence>MLLIWYGLEIGQLRTLRKMMGAPLEFDPVDFIEQTFSEPSCKPADEIIKLATAYNVLRKQVLASLGQVHLGLTNAAKLNLENFASDSTPLAYELPSYPKTEAVKNALKLKLCDGTNLQLDRILDSFKIKECYGSKPSGQLHDIIKLYFLSEVLFLLLTRTASAVRRGDVILISPSSSDITKQLHRKWFANQWEQNSCIANIAYLDLIPKGADSYNNFHDAIAMLGTNLVDKIFFLPEENLPYKLERSASVQWIKKLCRLAVLCMWCKTKNDMEYAPYDLIHRIEITNDDIDKIKYYSDRQSEPDQVFDIGSKGISIGNPSITTQLRHTINFIANEISDGTLNNVIGKFFEKACVFNYFAGDEVRDDYCVFTGFVPDEVKDELLNPDVDLIIKDIRRNKYYFTQVKYFRIGGKAYISGDIDHLASGKLHNGMRQLSDAKSALLDGKLKSILDEKGLHDCTPDNSYFLLIHNVYNFDFTLWPQGIISYEWNSLRNILKNGKIQYGLSNLPMNTWQHSSVLPLEDPDALIEHYMKNSPASVVSSIGTIFDADNLVVHMDLEGTEIRCQGLGL</sequence>
<dbReference type="Proteomes" id="UP000284684">
    <property type="component" value="Unassembled WGS sequence"/>
</dbReference>
<accession>A0A423GIJ4</accession>